<reference evidence="6" key="1">
    <citation type="submission" date="2021-05" db="EMBL/GenBank/DDBJ databases">
        <authorList>
            <person name="Alioto T."/>
            <person name="Alioto T."/>
            <person name="Gomez Garrido J."/>
        </authorList>
    </citation>
    <scope>NUCLEOTIDE SEQUENCE</scope>
</reference>
<keyword evidence="2 4" id="KW-0863">Zinc-finger</keyword>
<proteinExistence type="predicted"/>
<evidence type="ECO:0000313" key="6">
    <source>
        <dbReference type="EMBL" id="CAG6743380.1"/>
    </source>
</evidence>
<keyword evidence="3" id="KW-0862">Zinc</keyword>
<dbReference type="SMART" id="SM00184">
    <property type="entry name" value="RING"/>
    <property type="match status" value="1"/>
</dbReference>
<evidence type="ECO:0000256" key="4">
    <source>
        <dbReference type="PROSITE-ProRule" id="PRU00175"/>
    </source>
</evidence>
<keyword evidence="1" id="KW-0479">Metal-binding</keyword>
<evidence type="ECO:0000256" key="3">
    <source>
        <dbReference type="ARBA" id="ARBA00022833"/>
    </source>
</evidence>
<evidence type="ECO:0000259" key="5">
    <source>
        <dbReference type="PROSITE" id="PS50089"/>
    </source>
</evidence>
<dbReference type="EMBL" id="HBUF01447104">
    <property type="protein sequence ID" value="CAG6743380.1"/>
    <property type="molecule type" value="Transcribed_RNA"/>
</dbReference>
<evidence type="ECO:0000256" key="1">
    <source>
        <dbReference type="ARBA" id="ARBA00022723"/>
    </source>
</evidence>
<dbReference type="Pfam" id="PF13639">
    <property type="entry name" value="zf-RING_2"/>
    <property type="match status" value="1"/>
</dbReference>
<dbReference type="GO" id="GO:0061630">
    <property type="term" value="F:ubiquitin protein ligase activity"/>
    <property type="evidence" value="ECO:0007669"/>
    <property type="project" value="TreeGrafter"/>
</dbReference>
<dbReference type="Gene3D" id="3.30.40.10">
    <property type="entry name" value="Zinc/RING finger domain, C3HC4 (zinc finger)"/>
    <property type="match status" value="1"/>
</dbReference>
<dbReference type="InterPro" id="IPR013083">
    <property type="entry name" value="Znf_RING/FYVE/PHD"/>
</dbReference>
<protein>
    <submittedName>
        <fullName evidence="6">NEP1-interacting protein 2</fullName>
    </submittedName>
</protein>
<dbReference type="AlphaFoldDB" id="A0A8D8ZAF5"/>
<dbReference type="PANTHER" id="PTHR45969">
    <property type="entry name" value="RING ZINC FINGER PROTEIN-RELATED"/>
    <property type="match status" value="1"/>
</dbReference>
<dbReference type="PANTHER" id="PTHR45969:SF69">
    <property type="entry name" value="FINGER DOMAIN PROTEIN, PUTATIVE (AFU_ORTHOLOGUE AFUA_3G12190)-RELATED"/>
    <property type="match status" value="1"/>
</dbReference>
<organism evidence="6">
    <name type="scientific">Cacopsylla melanoneura</name>
    <dbReference type="NCBI Taxonomy" id="428564"/>
    <lineage>
        <taxon>Eukaryota</taxon>
        <taxon>Metazoa</taxon>
        <taxon>Ecdysozoa</taxon>
        <taxon>Arthropoda</taxon>
        <taxon>Hexapoda</taxon>
        <taxon>Insecta</taxon>
        <taxon>Pterygota</taxon>
        <taxon>Neoptera</taxon>
        <taxon>Paraneoptera</taxon>
        <taxon>Hemiptera</taxon>
        <taxon>Sternorrhyncha</taxon>
        <taxon>Psylloidea</taxon>
        <taxon>Psyllidae</taxon>
        <taxon>Psyllinae</taxon>
        <taxon>Cacopsylla</taxon>
    </lineage>
</organism>
<dbReference type="GO" id="GO:0008270">
    <property type="term" value="F:zinc ion binding"/>
    <property type="evidence" value="ECO:0007669"/>
    <property type="project" value="UniProtKB-KW"/>
</dbReference>
<evidence type="ECO:0000256" key="2">
    <source>
        <dbReference type="ARBA" id="ARBA00022771"/>
    </source>
</evidence>
<name>A0A8D8ZAF5_9HEMI</name>
<sequence>MDTSLSDIQSPVPELEYTFDGTTSSIQSLVPESESTVDGTTSSITPSVRSESSMTCTICLQDYETNEPHIISMSCCHHSLHRNCVNNWMARNRTCPLCRRQLYENFETKDFFPGLLATKKARKTEGIHEFIQQKR</sequence>
<dbReference type="SUPFAM" id="SSF57850">
    <property type="entry name" value="RING/U-box"/>
    <property type="match status" value="1"/>
</dbReference>
<dbReference type="PROSITE" id="PS50089">
    <property type="entry name" value="ZF_RING_2"/>
    <property type="match status" value="1"/>
</dbReference>
<dbReference type="InterPro" id="IPR001841">
    <property type="entry name" value="Znf_RING"/>
</dbReference>
<accession>A0A8D8ZAF5</accession>
<dbReference type="GO" id="GO:0016567">
    <property type="term" value="P:protein ubiquitination"/>
    <property type="evidence" value="ECO:0007669"/>
    <property type="project" value="TreeGrafter"/>
</dbReference>
<feature type="domain" description="RING-type" evidence="5">
    <location>
        <begin position="56"/>
        <end position="99"/>
    </location>
</feature>